<proteinExistence type="predicted"/>
<keyword evidence="3" id="KW-1185">Reference proteome</keyword>
<organism evidence="2 3">
    <name type="scientific">Ficus carica</name>
    <name type="common">Common fig</name>
    <dbReference type="NCBI Taxonomy" id="3494"/>
    <lineage>
        <taxon>Eukaryota</taxon>
        <taxon>Viridiplantae</taxon>
        <taxon>Streptophyta</taxon>
        <taxon>Embryophyta</taxon>
        <taxon>Tracheophyta</taxon>
        <taxon>Spermatophyta</taxon>
        <taxon>Magnoliopsida</taxon>
        <taxon>eudicotyledons</taxon>
        <taxon>Gunneridae</taxon>
        <taxon>Pentapetalae</taxon>
        <taxon>rosids</taxon>
        <taxon>fabids</taxon>
        <taxon>Rosales</taxon>
        <taxon>Moraceae</taxon>
        <taxon>Ficeae</taxon>
        <taxon>Ficus</taxon>
    </lineage>
</organism>
<comment type="caution">
    <text evidence="2">The sequence shown here is derived from an EMBL/GenBank/DDBJ whole genome shotgun (WGS) entry which is preliminary data.</text>
</comment>
<dbReference type="Proteomes" id="UP001187192">
    <property type="component" value="Unassembled WGS sequence"/>
</dbReference>
<dbReference type="EMBL" id="BTGU01000001">
    <property type="protein sequence ID" value="GMN27080.1"/>
    <property type="molecule type" value="Genomic_DNA"/>
</dbReference>
<reference evidence="2" key="1">
    <citation type="submission" date="2023-07" db="EMBL/GenBank/DDBJ databases">
        <title>draft genome sequence of fig (Ficus carica).</title>
        <authorList>
            <person name="Takahashi T."/>
            <person name="Nishimura K."/>
        </authorList>
    </citation>
    <scope>NUCLEOTIDE SEQUENCE</scope>
</reference>
<accession>A0AA87Z7P2</accession>
<dbReference type="AlphaFoldDB" id="A0AA87Z7P2"/>
<protein>
    <submittedName>
        <fullName evidence="2">Uncharacterized protein</fullName>
    </submittedName>
</protein>
<sequence>MELRLFLGEFFDPICVTDCGVAIAVAHSRPRDPSPQLQPSSSSSWPSASFGPQLQPIPREAANPRSPARTRESSRKSSPRDFWAVLLRPAIPALYQLII</sequence>
<feature type="region of interest" description="Disordered" evidence="1">
    <location>
        <begin position="29"/>
        <end position="78"/>
    </location>
</feature>
<evidence type="ECO:0000256" key="1">
    <source>
        <dbReference type="SAM" id="MobiDB-lite"/>
    </source>
</evidence>
<evidence type="ECO:0000313" key="2">
    <source>
        <dbReference type="EMBL" id="GMN27080.1"/>
    </source>
</evidence>
<feature type="compositionally biased region" description="Basic and acidic residues" evidence="1">
    <location>
        <begin position="69"/>
        <end position="78"/>
    </location>
</feature>
<feature type="compositionally biased region" description="Low complexity" evidence="1">
    <location>
        <begin position="34"/>
        <end position="49"/>
    </location>
</feature>
<name>A0AA87Z7P2_FICCA</name>
<evidence type="ECO:0000313" key="3">
    <source>
        <dbReference type="Proteomes" id="UP001187192"/>
    </source>
</evidence>
<gene>
    <name evidence="2" type="ORF">TIFTF001_001531</name>
</gene>